<name>A0A7M4E329_CROPO</name>
<dbReference type="Pfam" id="PF15812">
    <property type="entry name" value="MREG"/>
    <property type="match status" value="1"/>
</dbReference>
<reference evidence="2" key="1">
    <citation type="submission" date="2025-08" db="UniProtKB">
        <authorList>
            <consortium name="Ensembl"/>
        </authorList>
    </citation>
    <scope>IDENTIFICATION</scope>
</reference>
<accession>A0A7M4E329</accession>
<reference evidence="2" key="2">
    <citation type="submission" date="2025-09" db="UniProtKB">
        <authorList>
            <consortium name="Ensembl"/>
        </authorList>
    </citation>
    <scope>IDENTIFICATION</scope>
</reference>
<dbReference type="GO" id="GO:0032402">
    <property type="term" value="P:melanosome transport"/>
    <property type="evidence" value="ECO:0007669"/>
    <property type="project" value="InterPro"/>
</dbReference>
<dbReference type="AlphaFoldDB" id="A0A7M4E329"/>
<sequence length="243" mass="28236">RNMDVCLQLFCCCCRQEEPEKNPLISETLQYFNQLVKRKRAEATNLWNEPVDSTHMERDDDRELYNLLQKRAKLRRGSEGYRRLSFDISAHRQIRREVKDRWKHILEALGFSAEADGLLTVTSTMSYSSLRHPQQARALLTSLATETSLFDRHCSPPERYLFVLDRLVVLDVGDDFLSAARRYYPLEEDEAPHSEEEPFSEEAILVTLSPGPELPKGVEEEEEEEEEVAEEVDEDTLLAKLME</sequence>
<dbReference type="OMA" id="FKRFCMQ"/>
<proteinExistence type="predicted"/>
<evidence type="ECO:0000256" key="1">
    <source>
        <dbReference type="SAM" id="MobiDB-lite"/>
    </source>
</evidence>
<dbReference type="PANTHER" id="PTHR34340">
    <property type="entry name" value="MELANOREGULIN"/>
    <property type="match status" value="1"/>
</dbReference>
<protein>
    <submittedName>
        <fullName evidence="2">Melanoregulin-like</fullName>
    </submittedName>
</protein>
<dbReference type="InterPro" id="IPR031638">
    <property type="entry name" value="Melanoregulin"/>
</dbReference>
<dbReference type="Ensembl" id="ENSCPRT00005004407.1">
    <property type="protein sequence ID" value="ENSCPRP00005003768.1"/>
    <property type="gene ID" value="ENSCPRG00005002740.1"/>
</dbReference>
<keyword evidence="3" id="KW-1185">Reference proteome</keyword>
<evidence type="ECO:0000313" key="2">
    <source>
        <dbReference type="Ensembl" id="ENSCPRP00005003768.1"/>
    </source>
</evidence>
<dbReference type="Proteomes" id="UP000594220">
    <property type="component" value="Unplaced"/>
</dbReference>
<dbReference type="PANTHER" id="PTHR34340:SF1">
    <property type="entry name" value="MELANOREGULIN"/>
    <property type="match status" value="1"/>
</dbReference>
<dbReference type="GO" id="GO:0042470">
    <property type="term" value="C:melanosome"/>
    <property type="evidence" value="ECO:0007669"/>
    <property type="project" value="InterPro"/>
</dbReference>
<dbReference type="GeneTree" id="ENSGT00940000165323"/>
<gene>
    <name evidence="2" type="primary">LOC109320280</name>
</gene>
<organism evidence="2 3">
    <name type="scientific">Crocodylus porosus</name>
    <name type="common">Saltwater crocodile</name>
    <name type="synonym">Estuarine crocodile</name>
    <dbReference type="NCBI Taxonomy" id="8502"/>
    <lineage>
        <taxon>Eukaryota</taxon>
        <taxon>Metazoa</taxon>
        <taxon>Chordata</taxon>
        <taxon>Craniata</taxon>
        <taxon>Vertebrata</taxon>
        <taxon>Euteleostomi</taxon>
        <taxon>Archelosauria</taxon>
        <taxon>Archosauria</taxon>
        <taxon>Crocodylia</taxon>
        <taxon>Longirostres</taxon>
        <taxon>Crocodylidae</taxon>
        <taxon>Crocodylus</taxon>
    </lineage>
</organism>
<feature type="compositionally biased region" description="Acidic residues" evidence="1">
    <location>
        <begin position="219"/>
        <end position="236"/>
    </location>
</feature>
<feature type="region of interest" description="Disordered" evidence="1">
    <location>
        <begin position="209"/>
        <end position="243"/>
    </location>
</feature>
<evidence type="ECO:0000313" key="3">
    <source>
        <dbReference type="Proteomes" id="UP000594220"/>
    </source>
</evidence>